<dbReference type="EMBL" id="CP015208">
    <property type="protein sequence ID" value="AOY56749.1"/>
    <property type="molecule type" value="Genomic_DNA"/>
</dbReference>
<dbReference type="InterPro" id="IPR000086">
    <property type="entry name" value="NUDIX_hydrolase_dom"/>
</dbReference>
<evidence type="ECO:0000313" key="3">
    <source>
        <dbReference type="EMBL" id="AOY56749.1"/>
    </source>
</evidence>
<dbReference type="PANTHER" id="PTHR43736">
    <property type="entry name" value="ADP-RIBOSE PYROPHOSPHATASE"/>
    <property type="match status" value="1"/>
</dbReference>
<dbReference type="InterPro" id="IPR054105">
    <property type="entry name" value="WHD_NrtR"/>
</dbReference>
<dbReference type="Proteomes" id="UP000243784">
    <property type="component" value="Chromosome"/>
</dbReference>
<dbReference type="SUPFAM" id="SSF46785">
    <property type="entry name" value="Winged helix' DNA-binding domain"/>
    <property type="match status" value="1"/>
</dbReference>
<organism evidence="3 4">
    <name type="scientific">Candidatus Rhodoluna planktonica</name>
    <dbReference type="NCBI Taxonomy" id="535712"/>
    <lineage>
        <taxon>Bacteria</taxon>
        <taxon>Bacillati</taxon>
        <taxon>Actinomycetota</taxon>
        <taxon>Actinomycetes</taxon>
        <taxon>Micrococcales</taxon>
        <taxon>Microbacteriaceae</taxon>
        <taxon>Luna cluster</taxon>
        <taxon>Luna-1 subcluster</taxon>
        <taxon>Rhodoluna</taxon>
    </lineage>
</organism>
<dbReference type="Gene3D" id="3.90.79.10">
    <property type="entry name" value="Nucleoside Triphosphate Pyrophosphohydrolase"/>
    <property type="match status" value="1"/>
</dbReference>
<dbReference type="Pfam" id="PF00293">
    <property type="entry name" value="NUDIX"/>
    <property type="match status" value="1"/>
</dbReference>
<evidence type="ECO:0000256" key="1">
    <source>
        <dbReference type="SAM" id="MobiDB-lite"/>
    </source>
</evidence>
<reference evidence="3 4" key="1">
    <citation type="journal article" date="2016" name="Biochim. Biophys. Acta">
        <title>Photochemical characterization of actinorhodopsin and its functional existence in the natural host.</title>
        <authorList>
            <person name="Nakamura S."/>
            <person name="Kikukawa T."/>
            <person name="Tamogami J."/>
            <person name="Kamiya M."/>
            <person name="Aizawa T."/>
            <person name="Hahn M.W."/>
            <person name="Ihara K."/>
            <person name="Kamo N."/>
            <person name="Demura M."/>
        </authorList>
    </citation>
    <scope>NUCLEOTIDE SEQUENCE [LARGE SCALE GENOMIC DNA]</scope>
    <source>
        <strain evidence="3 4">MWH-Dar1</strain>
    </source>
</reference>
<dbReference type="STRING" id="535712.A4Z71_05205"/>
<dbReference type="PROSITE" id="PS51462">
    <property type="entry name" value="NUDIX"/>
    <property type="match status" value="1"/>
</dbReference>
<keyword evidence="4" id="KW-1185">Reference proteome</keyword>
<dbReference type="InterPro" id="IPR036390">
    <property type="entry name" value="WH_DNA-bd_sf"/>
</dbReference>
<dbReference type="Gene3D" id="1.10.10.10">
    <property type="entry name" value="Winged helix-like DNA-binding domain superfamily/Winged helix DNA-binding domain"/>
    <property type="match status" value="1"/>
</dbReference>
<feature type="region of interest" description="Disordered" evidence="1">
    <location>
        <begin position="201"/>
        <end position="236"/>
    </location>
</feature>
<evidence type="ECO:0000259" key="2">
    <source>
        <dbReference type="PROSITE" id="PS51462"/>
    </source>
</evidence>
<dbReference type="KEGG" id="rpla:A4Z71_05205"/>
<gene>
    <name evidence="3" type="ORF">A4Z71_05205</name>
</gene>
<dbReference type="PANTHER" id="PTHR43736:SF4">
    <property type="entry name" value="SLR1690 PROTEIN"/>
    <property type="match status" value="1"/>
</dbReference>
<dbReference type="Pfam" id="PF21906">
    <property type="entry name" value="WHD_NrtR"/>
    <property type="match status" value="1"/>
</dbReference>
<dbReference type="CDD" id="cd18873">
    <property type="entry name" value="NUDIX_NadM_like"/>
    <property type="match status" value="1"/>
</dbReference>
<protein>
    <submittedName>
        <fullName evidence="3">ADP-ribose pyrophosphatase</fullName>
    </submittedName>
</protein>
<dbReference type="SUPFAM" id="SSF55811">
    <property type="entry name" value="Nudix"/>
    <property type="match status" value="1"/>
</dbReference>
<dbReference type="AlphaFoldDB" id="A0A1D9E125"/>
<feature type="domain" description="Nudix hydrolase" evidence="2">
    <location>
        <begin position="6"/>
        <end position="147"/>
    </location>
</feature>
<dbReference type="InterPro" id="IPR015797">
    <property type="entry name" value="NUDIX_hydrolase-like_dom_sf"/>
</dbReference>
<dbReference type="InterPro" id="IPR036388">
    <property type="entry name" value="WH-like_DNA-bd_sf"/>
</dbReference>
<accession>A0A1D9E125</accession>
<feature type="compositionally biased region" description="Polar residues" evidence="1">
    <location>
        <begin position="214"/>
        <end position="226"/>
    </location>
</feature>
<name>A0A1D9E125_9MICO</name>
<sequence>MTQQHLPALAVSTVIFALRPDASGSIKLALPLVRRIRAPYEGRWALPGGPLGLNEGLSDAAARTLQSTTGLKPRYLEQLFAFGELNRSPLLQESERVVSIVYWALVGNEEAQQAIESENVAWYFADEVPQLAFDHNLIVEYALWRLRNKVSYSSVAHGFLGEQFTMAQLREVYESILGKELDPGNFRRTVEASGTVVATGERLSGAKHRPPQLYRSNADINLSDNGPLSRPQGEIS</sequence>
<proteinExistence type="predicted"/>
<evidence type="ECO:0000313" key="4">
    <source>
        <dbReference type="Proteomes" id="UP000243784"/>
    </source>
</evidence>